<dbReference type="Pfam" id="PF20076">
    <property type="entry name" value="DUF6472"/>
    <property type="match status" value="1"/>
</dbReference>
<proteinExistence type="predicted"/>
<evidence type="ECO:0000259" key="1">
    <source>
        <dbReference type="Pfam" id="PF20076"/>
    </source>
</evidence>
<reference evidence="2" key="1">
    <citation type="submission" date="2020-08" db="EMBL/GenBank/DDBJ databases">
        <title>Genome public.</title>
        <authorList>
            <person name="Liu C."/>
            <person name="Sun Q."/>
        </authorList>
    </citation>
    <scope>NUCLEOTIDE SEQUENCE</scope>
    <source>
        <strain evidence="2">NSJ-50</strain>
    </source>
</reference>
<dbReference type="InterPro" id="IPR045525">
    <property type="entry name" value="DUF6472"/>
</dbReference>
<dbReference type="Proteomes" id="UP000647416">
    <property type="component" value="Unassembled WGS sequence"/>
</dbReference>
<dbReference type="EMBL" id="JACRTE010000003">
    <property type="protein sequence ID" value="MBC8596084.1"/>
    <property type="molecule type" value="Genomic_DNA"/>
</dbReference>
<keyword evidence="3" id="KW-1185">Reference proteome</keyword>
<name>A0A926IS68_9FIRM</name>
<gene>
    <name evidence="2" type="ORF">H8706_04270</name>
</gene>
<protein>
    <recommendedName>
        <fullName evidence="1">DUF6472 domain-containing protein</fullName>
    </recommendedName>
</protein>
<dbReference type="RefSeq" id="WP_262431638.1">
    <property type="nucleotide sequence ID" value="NZ_JACRTE010000003.1"/>
</dbReference>
<accession>A0A926IS68</accession>
<sequence length="58" mass="7182">MNIETSCENCMNYTYDEEYDEYVCIANIDEDEYYRVMSNRRCPYFRFGDDYTIVKKQM</sequence>
<comment type="caution">
    <text evidence="2">The sequence shown here is derived from an EMBL/GenBank/DDBJ whole genome shotgun (WGS) entry which is preliminary data.</text>
</comment>
<feature type="domain" description="DUF6472" evidence="1">
    <location>
        <begin position="5"/>
        <end position="58"/>
    </location>
</feature>
<evidence type="ECO:0000313" key="3">
    <source>
        <dbReference type="Proteomes" id="UP000647416"/>
    </source>
</evidence>
<evidence type="ECO:0000313" key="2">
    <source>
        <dbReference type="EMBL" id="MBC8596084.1"/>
    </source>
</evidence>
<organism evidence="2 3">
    <name type="scientific">Qingrenia yutianensis</name>
    <dbReference type="NCBI Taxonomy" id="2763676"/>
    <lineage>
        <taxon>Bacteria</taxon>
        <taxon>Bacillati</taxon>
        <taxon>Bacillota</taxon>
        <taxon>Clostridia</taxon>
        <taxon>Eubacteriales</taxon>
        <taxon>Oscillospiraceae</taxon>
        <taxon>Qingrenia</taxon>
    </lineage>
</organism>
<dbReference type="AlphaFoldDB" id="A0A926IS68"/>